<evidence type="ECO:0000256" key="12">
    <source>
        <dbReference type="ARBA" id="ARBA00022842"/>
    </source>
</evidence>
<sequence length="175" mass="19477">MIKIKDKEFVPFITESELLDRINVLGKQISEKFKDDQPILLGVLNGAFMFLSDLSKSIDIPVEVSFVKMSSYSGTSSTGEVKDLIGLGVDIKDRKVIVVEDIVDTGLSMSYLLELLSKKQPADVSVVTLLYKPEALKHAIKLDFVGFEIPNKFVVGYGLDYDGLGRNLPEIYQLK</sequence>
<dbReference type="RefSeq" id="WP_241296089.1">
    <property type="nucleotide sequence ID" value="NZ_JAKZGR010000012.1"/>
</dbReference>
<evidence type="ECO:0000313" key="17">
    <source>
        <dbReference type="EMBL" id="MFC3978133.1"/>
    </source>
</evidence>
<proteinExistence type="inferred from homology"/>
<keyword evidence="12 15" id="KW-0460">Magnesium</keyword>
<reference evidence="18" key="1">
    <citation type="journal article" date="2019" name="Int. J. Syst. Evol. Microbiol.">
        <title>The Global Catalogue of Microorganisms (GCM) 10K type strain sequencing project: providing services to taxonomists for standard genome sequencing and annotation.</title>
        <authorList>
            <consortium name="The Broad Institute Genomics Platform"/>
            <consortium name="The Broad Institute Genome Sequencing Center for Infectious Disease"/>
            <person name="Wu L."/>
            <person name="Ma J."/>
        </authorList>
    </citation>
    <scope>NUCLEOTIDE SEQUENCE [LARGE SCALE GENOMIC DNA]</scope>
    <source>
        <strain evidence="18">CECT 8551</strain>
    </source>
</reference>
<evidence type="ECO:0000313" key="18">
    <source>
        <dbReference type="Proteomes" id="UP001595766"/>
    </source>
</evidence>
<keyword evidence="8 15" id="KW-0808">Transferase</keyword>
<gene>
    <name evidence="17" type="primary">hpt</name>
    <name evidence="17" type="ORF">ACFOUP_17240</name>
</gene>
<evidence type="ECO:0000256" key="6">
    <source>
        <dbReference type="ARBA" id="ARBA00022490"/>
    </source>
</evidence>
<evidence type="ECO:0000256" key="2">
    <source>
        <dbReference type="ARBA" id="ARBA00004496"/>
    </source>
</evidence>
<protein>
    <recommendedName>
        <fullName evidence="5 15">Hypoxanthine phosphoribosyltransferase</fullName>
        <ecNumber evidence="5 15">2.4.2.8</ecNumber>
    </recommendedName>
</protein>
<comment type="catalytic activity">
    <reaction evidence="14">
        <text>IMP + diphosphate = hypoxanthine + 5-phospho-alpha-D-ribose 1-diphosphate</text>
        <dbReference type="Rhea" id="RHEA:17973"/>
        <dbReference type="ChEBI" id="CHEBI:17368"/>
        <dbReference type="ChEBI" id="CHEBI:33019"/>
        <dbReference type="ChEBI" id="CHEBI:58017"/>
        <dbReference type="ChEBI" id="CHEBI:58053"/>
        <dbReference type="EC" id="2.4.2.8"/>
    </reaction>
    <physiologicalReaction direction="right-to-left" evidence="14">
        <dbReference type="Rhea" id="RHEA:17975"/>
    </physiologicalReaction>
</comment>
<comment type="subcellular location">
    <subcellularLocation>
        <location evidence="2 15">Cytoplasm</location>
    </subcellularLocation>
</comment>
<dbReference type="CDD" id="cd06223">
    <property type="entry name" value="PRTases_typeI"/>
    <property type="match status" value="1"/>
</dbReference>
<evidence type="ECO:0000256" key="13">
    <source>
        <dbReference type="ARBA" id="ARBA00048811"/>
    </source>
</evidence>
<dbReference type="Pfam" id="PF00156">
    <property type="entry name" value="Pribosyltran"/>
    <property type="match status" value="1"/>
</dbReference>
<comment type="pathway">
    <text evidence="3 15">Purine metabolism; IMP biosynthesis via salvage pathway; IMP from hypoxanthine: step 1/1.</text>
</comment>
<keyword evidence="6 15" id="KW-0963">Cytoplasm</keyword>
<dbReference type="InterPro" id="IPR000836">
    <property type="entry name" value="PRTase_dom"/>
</dbReference>
<evidence type="ECO:0000256" key="15">
    <source>
        <dbReference type="RuleBase" id="RU364099"/>
    </source>
</evidence>
<dbReference type="GO" id="GO:0016757">
    <property type="term" value="F:glycosyltransferase activity"/>
    <property type="evidence" value="ECO:0007669"/>
    <property type="project" value="UniProtKB-KW"/>
</dbReference>
<comment type="catalytic activity">
    <reaction evidence="13">
        <text>GMP + diphosphate = guanine + 5-phospho-alpha-D-ribose 1-diphosphate</text>
        <dbReference type="Rhea" id="RHEA:25424"/>
        <dbReference type="ChEBI" id="CHEBI:16235"/>
        <dbReference type="ChEBI" id="CHEBI:33019"/>
        <dbReference type="ChEBI" id="CHEBI:58017"/>
        <dbReference type="ChEBI" id="CHEBI:58115"/>
        <dbReference type="EC" id="2.4.2.8"/>
    </reaction>
    <physiologicalReaction direction="right-to-left" evidence="13">
        <dbReference type="Rhea" id="RHEA:25426"/>
    </physiologicalReaction>
</comment>
<comment type="similarity">
    <text evidence="4 15">Belongs to the purine/pyrimidine phosphoribosyltransferase family.</text>
</comment>
<evidence type="ECO:0000256" key="11">
    <source>
        <dbReference type="ARBA" id="ARBA00022741"/>
    </source>
</evidence>
<organism evidence="17 18">
    <name type="scientific">Belliella kenyensis</name>
    <dbReference type="NCBI Taxonomy" id="1472724"/>
    <lineage>
        <taxon>Bacteria</taxon>
        <taxon>Pseudomonadati</taxon>
        <taxon>Bacteroidota</taxon>
        <taxon>Cytophagia</taxon>
        <taxon>Cytophagales</taxon>
        <taxon>Cyclobacteriaceae</taxon>
        <taxon>Belliella</taxon>
    </lineage>
</organism>
<name>A0ABV8EP78_9BACT</name>
<evidence type="ECO:0000256" key="10">
    <source>
        <dbReference type="ARBA" id="ARBA00022726"/>
    </source>
</evidence>
<evidence type="ECO:0000256" key="5">
    <source>
        <dbReference type="ARBA" id="ARBA00011895"/>
    </source>
</evidence>
<keyword evidence="10 15" id="KW-0660">Purine salvage</keyword>
<evidence type="ECO:0000256" key="1">
    <source>
        <dbReference type="ARBA" id="ARBA00001946"/>
    </source>
</evidence>
<keyword evidence="18" id="KW-1185">Reference proteome</keyword>
<keyword evidence="7 15" id="KW-0328">Glycosyltransferase</keyword>
<accession>A0ABV8EP78</accession>
<feature type="domain" description="Phosphoribosyltransferase" evidence="16">
    <location>
        <begin position="18"/>
        <end position="161"/>
    </location>
</feature>
<comment type="cofactor">
    <cofactor evidence="1 15">
        <name>Mg(2+)</name>
        <dbReference type="ChEBI" id="CHEBI:18420"/>
    </cofactor>
</comment>
<evidence type="ECO:0000256" key="9">
    <source>
        <dbReference type="ARBA" id="ARBA00022723"/>
    </source>
</evidence>
<dbReference type="InterPro" id="IPR050408">
    <property type="entry name" value="HGPRT"/>
</dbReference>
<evidence type="ECO:0000256" key="8">
    <source>
        <dbReference type="ARBA" id="ARBA00022679"/>
    </source>
</evidence>
<evidence type="ECO:0000256" key="14">
    <source>
        <dbReference type="ARBA" id="ARBA00049402"/>
    </source>
</evidence>
<dbReference type="Gene3D" id="3.40.50.2020">
    <property type="match status" value="1"/>
</dbReference>
<dbReference type="InterPro" id="IPR005904">
    <property type="entry name" value="Hxn_phspho_trans"/>
</dbReference>
<evidence type="ECO:0000259" key="16">
    <source>
        <dbReference type="Pfam" id="PF00156"/>
    </source>
</evidence>
<comment type="caution">
    <text evidence="17">The sequence shown here is derived from an EMBL/GenBank/DDBJ whole genome shotgun (WGS) entry which is preliminary data.</text>
</comment>
<keyword evidence="11 15" id="KW-0547">Nucleotide-binding</keyword>
<dbReference type="EC" id="2.4.2.8" evidence="5 15"/>
<evidence type="ECO:0000256" key="4">
    <source>
        <dbReference type="ARBA" id="ARBA00008391"/>
    </source>
</evidence>
<dbReference type="PANTHER" id="PTHR43340:SF1">
    <property type="entry name" value="HYPOXANTHINE PHOSPHORIBOSYLTRANSFERASE"/>
    <property type="match status" value="1"/>
</dbReference>
<keyword evidence="9 15" id="KW-0479">Metal-binding</keyword>
<dbReference type="Proteomes" id="UP001595766">
    <property type="component" value="Unassembled WGS sequence"/>
</dbReference>
<evidence type="ECO:0000256" key="3">
    <source>
        <dbReference type="ARBA" id="ARBA00004669"/>
    </source>
</evidence>
<dbReference type="PANTHER" id="PTHR43340">
    <property type="entry name" value="HYPOXANTHINE-GUANINE PHOSPHORIBOSYLTRANSFERASE"/>
    <property type="match status" value="1"/>
</dbReference>
<dbReference type="NCBIfam" id="TIGR01203">
    <property type="entry name" value="HGPRTase"/>
    <property type="match status" value="1"/>
</dbReference>
<dbReference type="InterPro" id="IPR029057">
    <property type="entry name" value="PRTase-like"/>
</dbReference>
<dbReference type="SUPFAM" id="SSF53271">
    <property type="entry name" value="PRTase-like"/>
    <property type="match status" value="1"/>
</dbReference>
<dbReference type="EMBL" id="JBHSAV010000092">
    <property type="protein sequence ID" value="MFC3978133.1"/>
    <property type="molecule type" value="Genomic_DNA"/>
</dbReference>
<evidence type="ECO:0000256" key="7">
    <source>
        <dbReference type="ARBA" id="ARBA00022676"/>
    </source>
</evidence>